<dbReference type="AlphaFoldDB" id="A0A0A9CFQ4"/>
<name>A0A0A9CFQ4_ARUDO</name>
<organism evidence="1">
    <name type="scientific">Arundo donax</name>
    <name type="common">Giant reed</name>
    <name type="synonym">Donax arundinaceus</name>
    <dbReference type="NCBI Taxonomy" id="35708"/>
    <lineage>
        <taxon>Eukaryota</taxon>
        <taxon>Viridiplantae</taxon>
        <taxon>Streptophyta</taxon>
        <taxon>Embryophyta</taxon>
        <taxon>Tracheophyta</taxon>
        <taxon>Spermatophyta</taxon>
        <taxon>Magnoliopsida</taxon>
        <taxon>Liliopsida</taxon>
        <taxon>Poales</taxon>
        <taxon>Poaceae</taxon>
        <taxon>PACMAD clade</taxon>
        <taxon>Arundinoideae</taxon>
        <taxon>Arundineae</taxon>
        <taxon>Arundo</taxon>
    </lineage>
</organism>
<protein>
    <submittedName>
        <fullName evidence="1">Uncharacterized protein</fullName>
    </submittedName>
</protein>
<reference evidence="1" key="1">
    <citation type="submission" date="2014-09" db="EMBL/GenBank/DDBJ databases">
        <authorList>
            <person name="Magalhaes I.L.F."/>
            <person name="Oliveira U."/>
            <person name="Santos F.R."/>
            <person name="Vidigal T.H.D.A."/>
            <person name="Brescovit A.D."/>
            <person name="Santos A.J."/>
        </authorList>
    </citation>
    <scope>NUCLEOTIDE SEQUENCE</scope>
    <source>
        <tissue evidence="1">Shoot tissue taken approximately 20 cm above the soil surface</tissue>
    </source>
</reference>
<evidence type="ECO:0000313" key="1">
    <source>
        <dbReference type="EMBL" id="JAD70352.1"/>
    </source>
</evidence>
<proteinExistence type="predicted"/>
<reference evidence="1" key="2">
    <citation type="journal article" date="2015" name="Data Brief">
        <title>Shoot transcriptome of the giant reed, Arundo donax.</title>
        <authorList>
            <person name="Barrero R.A."/>
            <person name="Guerrero F.D."/>
            <person name="Moolhuijzen P."/>
            <person name="Goolsby J.A."/>
            <person name="Tidwell J."/>
            <person name="Bellgard S.E."/>
            <person name="Bellgard M.I."/>
        </authorList>
    </citation>
    <scope>NUCLEOTIDE SEQUENCE</scope>
    <source>
        <tissue evidence="1">Shoot tissue taken approximately 20 cm above the soil surface</tissue>
    </source>
</reference>
<accession>A0A0A9CFQ4</accession>
<sequence>MVNHSGMMSNTGHFLSVASSERDNFLSLATTNSRSLNQRTWPAVNVMFMLLMH</sequence>
<dbReference type="EMBL" id="GBRH01227543">
    <property type="protein sequence ID" value="JAD70352.1"/>
    <property type="molecule type" value="Transcribed_RNA"/>
</dbReference>